<keyword evidence="3" id="KW-0808">Transferase</keyword>
<keyword evidence="10" id="KW-1185">Reference proteome</keyword>
<keyword evidence="4 7" id="KW-0812">Transmembrane</keyword>
<keyword evidence="2" id="KW-0328">Glycosyltransferase</keyword>
<dbReference type="Proteomes" id="UP001157974">
    <property type="component" value="Unassembled WGS sequence"/>
</dbReference>
<protein>
    <recommendedName>
        <fullName evidence="8">Glycosyltransferase 2-like domain-containing protein</fullName>
    </recommendedName>
</protein>
<dbReference type="SUPFAM" id="SSF53448">
    <property type="entry name" value="Nucleotide-diphospho-sugar transferases"/>
    <property type="match status" value="1"/>
</dbReference>
<dbReference type="Gene3D" id="3.90.550.10">
    <property type="entry name" value="Spore Coat Polysaccharide Biosynthesis Protein SpsA, Chain A"/>
    <property type="match status" value="1"/>
</dbReference>
<dbReference type="CDD" id="cd06423">
    <property type="entry name" value="CESA_like"/>
    <property type="match status" value="1"/>
</dbReference>
<accession>A0AAV8UTL9</accession>
<evidence type="ECO:0000256" key="1">
    <source>
        <dbReference type="ARBA" id="ARBA00004141"/>
    </source>
</evidence>
<dbReference type="InterPro" id="IPR001173">
    <property type="entry name" value="Glyco_trans_2-like"/>
</dbReference>
<name>A0AAV8UTL9_9RHOD</name>
<evidence type="ECO:0000256" key="3">
    <source>
        <dbReference type="ARBA" id="ARBA00022679"/>
    </source>
</evidence>
<feature type="transmembrane region" description="Helical" evidence="7">
    <location>
        <begin position="439"/>
        <end position="459"/>
    </location>
</feature>
<feature type="transmembrane region" description="Helical" evidence="7">
    <location>
        <begin position="407"/>
        <end position="427"/>
    </location>
</feature>
<evidence type="ECO:0000313" key="10">
    <source>
        <dbReference type="Proteomes" id="UP001157974"/>
    </source>
</evidence>
<dbReference type="AlphaFoldDB" id="A0AAV8UTL9"/>
<reference evidence="9 10" key="1">
    <citation type="journal article" date="2023" name="Nat. Commun.">
        <title>Origin of minicircular mitochondrial genomes in red algae.</title>
        <authorList>
            <person name="Lee Y."/>
            <person name="Cho C.H."/>
            <person name="Lee Y.M."/>
            <person name="Park S.I."/>
            <person name="Yang J.H."/>
            <person name="West J.A."/>
            <person name="Bhattacharya D."/>
            <person name="Yoon H.S."/>
        </authorList>
    </citation>
    <scope>NUCLEOTIDE SEQUENCE [LARGE SCALE GENOMIC DNA]</scope>
    <source>
        <strain evidence="9 10">CCMP1338</strain>
        <tissue evidence="9">Whole cell</tissue>
    </source>
</reference>
<proteinExistence type="predicted"/>
<dbReference type="GO" id="GO:0016757">
    <property type="term" value="F:glycosyltransferase activity"/>
    <property type="evidence" value="ECO:0007669"/>
    <property type="project" value="UniProtKB-KW"/>
</dbReference>
<feature type="domain" description="Glycosyltransferase 2-like" evidence="8">
    <location>
        <begin position="197"/>
        <end position="405"/>
    </location>
</feature>
<feature type="transmembrane region" description="Helical" evidence="7">
    <location>
        <begin position="370"/>
        <end position="387"/>
    </location>
</feature>
<evidence type="ECO:0000259" key="8">
    <source>
        <dbReference type="Pfam" id="PF13632"/>
    </source>
</evidence>
<feature type="transmembrane region" description="Helical" evidence="7">
    <location>
        <begin position="7"/>
        <end position="31"/>
    </location>
</feature>
<dbReference type="PANTHER" id="PTHR43867:SF2">
    <property type="entry name" value="CELLULOSE SYNTHASE CATALYTIC SUBUNIT A [UDP-FORMING]"/>
    <property type="match status" value="1"/>
</dbReference>
<dbReference type="GO" id="GO:0016020">
    <property type="term" value="C:membrane"/>
    <property type="evidence" value="ECO:0007669"/>
    <property type="project" value="UniProtKB-SubCell"/>
</dbReference>
<dbReference type="PANTHER" id="PTHR43867">
    <property type="entry name" value="CELLULOSE SYNTHASE CATALYTIC SUBUNIT A [UDP-FORMING]"/>
    <property type="match status" value="1"/>
</dbReference>
<evidence type="ECO:0000256" key="5">
    <source>
        <dbReference type="ARBA" id="ARBA00022989"/>
    </source>
</evidence>
<dbReference type="EMBL" id="JAMWBK010000006">
    <property type="protein sequence ID" value="KAJ8904432.1"/>
    <property type="molecule type" value="Genomic_DNA"/>
</dbReference>
<comment type="caution">
    <text evidence="9">The sequence shown here is derived from an EMBL/GenBank/DDBJ whole genome shotgun (WGS) entry which is preliminary data.</text>
</comment>
<evidence type="ECO:0000313" key="9">
    <source>
        <dbReference type="EMBL" id="KAJ8904432.1"/>
    </source>
</evidence>
<organism evidence="9 10">
    <name type="scientific">Rhodosorus marinus</name>
    <dbReference type="NCBI Taxonomy" id="101924"/>
    <lineage>
        <taxon>Eukaryota</taxon>
        <taxon>Rhodophyta</taxon>
        <taxon>Stylonematophyceae</taxon>
        <taxon>Stylonematales</taxon>
        <taxon>Stylonemataceae</taxon>
        <taxon>Rhodosorus</taxon>
    </lineage>
</organism>
<dbReference type="InterPro" id="IPR029044">
    <property type="entry name" value="Nucleotide-diphossugar_trans"/>
</dbReference>
<comment type="subcellular location">
    <subcellularLocation>
        <location evidence="1">Membrane</location>
        <topology evidence="1">Multi-pass membrane protein</topology>
    </subcellularLocation>
</comment>
<evidence type="ECO:0000256" key="7">
    <source>
        <dbReference type="SAM" id="Phobius"/>
    </source>
</evidence>
<gene>
    <name evidence="9" type="ORF">NDN08_000950</name>
</gene>
<evidence type="ECO:0000256" key="2">
    <source>
        <dbReference type="ARBA" id="ARBA00022676"/>
    </source>
</evidence>
<keyword evidence="6 7" id="KW-0472">Membrane</keyword>
<dbReference type="Pfam" id="PF13632">
    <property type="entry name" value="Glyco_trans_2_3"/>
    <property type="match status" value="1"/>
</dbReference>
<dbReference type="InterPro" id="IPR050321">
    <property type="entry name" value="Glycosyltr_2/OpgH_subfam"/>
</dbReference>
<keyword evidence="5 7" id="KW-1133">Transmembrane helix</keyword>
<evidence type="ECO:0000256" key="4">
    <source>
        <dbReference type="ARBA" id="ARBA00022692"/>
    </source>
</evidence>
<evidence type="ECO:0000256" key="6">
    <source>
        <dbReference type="ARBA" id="ARBA00023136"/>
    </source>
</evidence>
<sequence>MPPWAEISILFVVLLVIPVCVLTMSAPAVLIDLLNRTSIGTLALITSLSIVDFICALDMSRWKSPPGSKPDEKSSLLMGKVLDEDVEVGGKPEDIRLSVVIPCYLPNEVDIIENTIDQLMYRMDYDADYQVVVVYNYTPSEELKTEVQQLEYRLKSREKVVKVGSSERELVVKRCNTSSSKAENVNYGVGLSSGNVVGILDADHLPMSNSLSEVARLWTPETCALQGSSFVRNQDRNMLTRIVSIEEGLVYNVHHCGGSFWRGFGVFGGSNGFWRKSYLSQLLFDKDMLTEDIDVSLRALLLGGIIRHEPSVLSSELVPETVHDLWRQRLRWAQGWFQCSYKHFGGLMRSRKTSLQQKLGVTVMFLMREVWYYLMPTSIVITAATALRRYLEVDGKSTLHVHEGTVSNVIFLMFIITFSVELLYSYATIPRQQRLSYPWILLGIVCFIPFVFFLVLAGITGQFREMYGCQKWDITTRPGETSSHDLKYLDKTRASKNQFCTVAVDDPEQ</sequence>